<protein>
    <submittedName>
        <fullName evidence="2">Uncharacterized protein</fullName>
    </submittedName>
</protein>
<feature type="region of interest" description="Disordered" evidence="1">
    <location>
        <begin position="1"/>
        <end position="516"/>
    </location>
</feature>
<evidence type="ECO:0000313" key="3">
    <source>
        <dbReference type="Proteomes" id="UP000283509"/>
    </source>
</evidence>
<evidence type="ECO:0000256" key="1">
    <source>
        <dbReference type="SAM" id="MobiDB-lite"/>
    </source>
</evidence>
<feature type="compositionally biased region" description="Low complexity" evidence="1">
    <location>
        <begin position="21"/>
        <end position="38"/>
    </location>
</feature>
<keyword evidence="3" id="KW-1185">Reference proteome</keyword>
<organism evidence="2 3">
    <name type="scientific">Penaeus vannamei</name>
    <name type="common">Whiteleg shrimp</name>
    <name type="synonym">Litopenaeus vannamei</name>
    <dbReference type="NCBI Taxonomy" id="6689"/>
    <lineage>
        <taxon>Eukaryota</taxon>
        <taxon>Metazoa</taxon>
        <taxon>Ecdysozoa</taxon>
        <taxon>Arthropoda</taxon>
        <taxon>Crustacea</taxon>
        <taxon>Multicrustacea</taxon>
        <taxon>Malacostraca</taxon>
        <taxon>Eumalacostraca</taxon>
        <taxon>Eucarida</taxon>
        <taxon>Decapoda</taxon>
        <taxon>Dendrobranchiata</taxon>
        <taxon>Penaeoidea</taxon>
        <taxon>Penaeidae</taxon>
        <taxon>Penaeus</taxon>
    </lineage>
</organism>
<feature type="compositionally biased region" description="Low complexity" evidence="1">
    <location>
        <begin position="385"/>
        <end position="401"/>
    </location>
</feature>
<reference evidence="2 3" key="1">
    <citation type="submission" date="2018-04" db="EMBL/GenBank/DDBJ databases">
        <authorList>
            <person name="Zhang X."/>
            <person name="Yuan J."/>
            <person name="Li F."/>
            <person name="Xiang J."/>
        </authorList>
    </citation>
    <scope>NUCLEOTIDE SEQUENCE [LARGE SCALE GENOMIC DNA]</scope>
    <source>
        <tissue evidence="2">Muscle</tissue>
    </source>
</reference>
<dbReference type="Proteomes" id="UP000283509">
    <property type="component" value="Unassembled WGS sequence"/>
</dbReference>
<evidence type="ECO:0000313" key="2">
    <source>
        <dbReference type="EMBL" id="ROT63947.1"/>
    </source>
</evidence>
<proteinExistence type="predicted"/>
<dbReference type="EMBL" id="QCYY01003350">
    <property type="protein sequence ID" value="ROT63947.1"/>
    <property type="molecule type" value="Genomic_DNA"/>
</dbReference>
<feature type="compositionally biased region" description="Low complexity" evidence="1">
    <location>
        <begin position="134"/>
        <end position="160"/>
    </location>
</feature>
<dbReference type="AlphaFoldDB" id="A0A423SI83"/>
<feature type="compositionally biased region" description="Low complexity" evidence="1">
    <location>
        <begin position="45"/>
        <end position="54"/>
    </location>
</feature>
<accession>A0A423SI83</accession>
<gene>
    <name evidence="2" type="ORF">C7M84_018136</name>
</gene>
<feature type="compositionally biased region" description="Basic residues" evidence="1">
    <location>
        <begin position="443"/>
        <end position="458"/>
    </location>
</feature>
<dbReference type="STRING" id="6689.A0A423SI83"/>
<name>A0A423SI83_PENVA</name>
<comment type="caution">
    <text evidence="2">The sequence shown here is derived from an EMBL/GenBank/DDBJ whole genome shotgun (WGS) entry which is preliminary data.</text>
</comment>
<reference evidence="2 3" key="2">
    <citation type="submission" date="2019-01" db="EMBL/GenBank/DDBJ databases">
        <title>The decoding of complex shrimp genome reveals the adaptation for benthos swimmer, frequently molting mechanism and breeding impact on genome.</title>
        <authorList>
            <person name="Sun Y."/>
            <person name="Gao Y."/>
            <person name="Yu Y."/>
        </authorList>
    </citation>
    <scope>NUCLEOTIDE SEQUENCE [LARGE SCALE GENOMIC DNA]</scope>
    <source>
        <tissue evidence="2">Muscle</tissue>
    </source>
</reference>
<sequence length="516" mass="54090">MKVDHPVVVGAGRLSPHDRGAGAVRPRAAVRPRGQGRQPLRRPRQPGLPQSLPRFRGREPERQGLPHGGGGHARCRLRPRPERAQGAGEPKPPARGLSARALSQHDRKQGPLLRHAQGEDALRTPHHPRPGGPPCSCRRGPTQPTRPRGRGRSAPGAREGSPSDGPGSQASPKACPAFGDGSRRGRGFLTAAGARPLPPPPPAREGAGGRRAQAARPGGGPPYSCRRGPSANTTANRAPSCATPRERTPSAPHHPRPGKRLTFSRVEGGEQRAPSRQPRCTASCPRPPRSPAGPEGGLLGPAPDPRGTRARLAAFQPSPARRHHEGGDHPVVVGAGRLSTRPRAGPFGPGGQGRQPLRRPRQPGLPQSLARFRGREPERQGLPHGRAGTPAPAAAASAPGPRGRRGRRAQAARPGGQESPSPPARRARPNQQGDPAPPVQGPRRPRRRTRRGARRPPARSRGSPPVVVGAGPSATHDRAQGPPSPVGRPGQRPVGVRQGHAESHAAASAREGARGR</sequence>